<dbReference type="PANTHER" id="PTHR41771">
    <property type="entry name" value="MEMBRANE PROTEIN-RELATED"/>
    <property type="match status" value="1"/>
</dbReference>
<proteinExistence type="predicted"/>
<dbReference type="EMBL" id="BMJT01000005">
    <property type="protein sequence ID" value="GGG24469.1"/>
    <property type="molecule type" value="Genomic_DNA"/>
</dbReference>
<dbReference type="AlphaFoldDB" id="A0A917G5W5"/>
<protein>
    <recommendedName>
        <fullName evidence="4">YibE/F family protein</fullName>
    </recommendedName>
</protein>
<comment type="caution">
    <text evidence="2">The sequence shown here is derived from an EMBL/GenBank/DDBJ whole genome shotgun (WGS) entry which is preliminary data.</text>
</comment>
<organism evidence="2 3">
    <name type="scientific">Lysinibacillus alkalisoli</name>
    <dbReference type="NCBI Taxonomy" id="1911548"/>
    <lineage>
        <taxon>Bacteria</taxon>
        <taxon>Bacillati</taxon>
        <taxon>Bacillota</taxon>
        <taxon>Bacilli</taxon>
        <taxon>Bacillales</taxon>
        <taxon>Bacillaceae</taxon>
        <taxon>Lysinibacillus</taxon>
    </lineage>
</organism>
<feature type="transmembrane region" description="Helical" evidence="1">
    <location>
        <begin position="30"/>
        <end position="45"/>
    </location>
</feature>
<evidence type="ECO:0008006" key="4">
    <source>
        <dbReference type="Google" id="ProtNLM"/>
    </source>
</evidence>
<keyword evidence="3" id="KW-1185">Reference proteome</keyword>
<feature type="transmembrane region" description="Helical" evidence="1">
    <location>
        <begin position="78"/>
        <end position="98"/>
    </location>
</feature>
<evidence type="ECO:0000313" key="2">
    <source>
        <dbReference type="EMBL" id="GGG24469.1"/>
    </source>
</evidence>
<dbReference type="InterPro" id="IPR012507">
    <property type="entry name" value="YibE_F"/>
</dbReference>
<feature type="transmembrane region" description="Helical" evidence="1">
    <location>
        <begin position="52"/>
        <end position="72"/>
    </location>
</feature>
<dbReference type="Proteomes" id="UP000616608">
    <property type="component" value="Unassembled WGS sequence"/>
</dbReference>
<dbReference type="PANTHER" id="PTHR41771:SF1">
    <property type="entry name" value="MEMBRANE PROTEIN"/>
    <property type="match status" value="1"/>
</dbReference>
<feature type="transmembrane region" description="Helical" evidence="1">
    <location>
        <begin position="222"/>
        <end position="247"/>
    </location>
</feature>
<reference evidence="2" key="2">
    <citation type="submission" date="2020-09" db="EMBL/GenBank/DDBJ databases">
        <authorList>
            <person name="Sun Q."/>
            <person name="Zhou Y."/>
        </authorList>
    </citation>
    <scope>NUCLEOTIDE SEQUENCE</scope>
    <source>
        <strain evidence="2">CGMCC 1.15760</strain>
    </source>
</reference>
<accession>A0A917G5W5</accession>
<dbReference type="PIRSF" id="PIRSF031503">
    <property type="entry name" value="UCP031503_mp"/>
    <property type="match status" value="1"/>
</dbReference>
<evidence type="ECO:0000256" key="1">
    <source>
        <dbReference type="SAM" id="Phobius"/>
    </source>
</evidence>
<dbReference type="RefSeq" id="WP_188614780.1">
    <property type="nucleotide sequence ID" value="NZ_BMJT01000005.1"/>
</dbReference>
<sequence>MNMLVVLAIILLILMYQVGGKNGIRSFISLFLNFIVVLVVVFFMLDTNTNILILTLVAVVLISSINLFYINGMNQKTLTAFAATLLTISILLTLIYVVSQQMAIHGFSEEETEELVPYSLYIGVDFLQVSAAVIVLTTIGAIVDVAISITSSMHEFFEQNHKMTKQQLYQSGVAIGRDILGTDTNTLFFAFFGGYLGLLIWFKDLSYSFGEIVNAKVFGAEMVTIFCSGIGIALIIPIAAALSSVTLQVKHKKSKPSL</sequence>
<gene>
    <name evidence="2" type="ORF">GCM10007425_18720</name>
</gene>
<keyword evidence="1" id="KW-0812">Transmembrane</keyword>
<dbReference type="InterPro" id="IPR014564">
    <property type="entry name" value="UCP031503_TM"/>
</dbReference>
<keyword evidence="1" id="KW-0472">Membrane</keyword>
<keyword evidence="1" id="KW-1133">Transmembrane helix</keyword>
<dbReference type="Pfam" id="PF07907">
    <property type="entry name" value="YibE_F"/>
    <property type="match status" value="1"/>
</dbReference>
<evidence type="ECO:0000313" key="3">
    <source>
        <dbReference type="Proteomes" id="UP000616608"/>
    </source>
</evidence>
<reference evidence="2" key="1">
    <citation type="journal article" date="2014" name="Int. J. Syst. Evol. Microbiol.">
        <title>Complete genome sequence of Corynebacterium casei LMG S-19264T (=DSM 44701T), isolated from a smear-ripened cheese.</title>
        <authorList>
            <consortium name="US DOE Joint Genome Institute (JGI-PGF)"/>
            <person name="Walter F."/>
            <person name="Albersmeier A."/>
            <person name="Kalinowski J."/>
            <person name="Ruckert C."/>
        </authorList>
    </citation>
    <scope>NUCLEOTIDE SEQUENCE</scope>
    <source>
        <strain evidence="2">CGMCC 1.15760</strain>
    </source>
</reference>
<feature type="transmembrane region" description="Helical" evidence="1">
    <location>
        <begin position="186"/>
        <end position="202"/>
    </location>
</feature>
<name>A0A917G5W5_9BACI</name>